<organism evidence="2 3">
    <name type="scientific">Frankia casuarinae (strain DSM 45818 / CECT 9043 / HFP020203 / CcI3)</name>
    <dbReference type="NCBI Taxonomy" id="106370"/>
    <lineage>
        <taxon>Bacteria</taxon>
        <taxon>Bacillati</taxon>
        <taxon>Actinomycetota</taxon>
        <taxon>Actinomycetes</taxon>
        <taxon>Frankiales</taxon>
        <taxon>Frankiaceae</taxon>
        <taxon>Frankia</taxon>
    </lineage>
</organism>
<gene>
    <name evidence="2" type="ordered locus">Francci3_3162</name>
</gene>
<evidence type="ECO:0000313" key="3">
    <source>
        <dbReference type="Proteomes" id="UP000001937"/>
    </source>
</evidence>
<evidence type="ECO:0000313" key="2">
    <source>
        <dbReference type="EMBL" id="ABD12519.1"/>
    </source>
</evidence>
<accession>Q2J873</accession>
<dbReference type="STRING" id="106370.Francci3_3162"/>
<dbReference type="SUPFAM" id="SSF55718">
    <property type="entry name" value="SCP-like"/>
    <property type="match status" value="1"/>
</dbReference>
<accession>A0A1X1PR07</accession>
<evidence type="ECO:0000259" key="1">
    <source>
        <dbReference type="Pfam" id="PF14864"/>
    </source>
</evidence>
<dbReference type="InterPro" id="IPR036527">
    <property type="entry name" value="SCP2_sterol-bd_dom_sf"/>
</dbReference>
<proteinExistence type="predicted"/>
<dbReference type="eggNOG" id="COG3255">
    <property type="taxonomic scope" value="Bacteria"/>
</dbReference>
<dbReference type="OrthoDB" id="3534000at2"/>
<dbReference type="Pfam" id="PF14864">
    <property type="entry name" value="Alkyl_sulf_C"/>
    <property type="match status" value="1"/>
</dbReference>
<dbReference type="RefSeq" id="WP_011437547.1">
    <property type="nucleotide sequence ID" value="NC_007777.1"/>
</dbReference>
<dbReference type="AlphaFoldDB" id="Q2J873"/>
<dbReference type="InterPro" id="IPR029229">
    <property type="entry name" value="Alkyl_sulf_C"/>
</dbReference>
<feature type="domain" description="Alkyl sulfatase C-terminal" evidence="1">
    <location>
        <begin position="6"/>
        <end position="106"/>
    </location>
</feature>
<dbReference type="KEGG" id="fra:Francci3_3162"/>
<sequence length="112" mass="12018">MADRSQCEAALHALAARLDGLSADGRPPRAPDRVIVCRIPDLGAVFSGELRDGCLRHIGEGSRDDAQITLTLESDDLVAVAEGRLPAMTAWASGRLKVDASVWDLLRVRSLL</sequence>
<protein>
    <recommendedName>
        <fullName evidence="1">Alkyl sulfatase C-terminal domain-containing protein</fullName>
    </recommendedName>
</protein>
<dbReference type="Gene3D" id="3.30.1050.10">
    <property type="entry name" value="SCP2 sterol-binding domain"/>
    <property type="match status" value="1"/>
</dbReference>
<dbReference type="HOGENOM" id="CLU_169722_0_0_11"/>
<dbReference type="Proteomes" id="UP000001937">
    <property type="component" value="Chromosome"/>
</dbReference>
<keyword evidence="3" id="KW-1185">Reference proteome</keyword>
<name>Q2J873_FRACC</name>
<dbReference type="EMBL" id="CP000249">
    <property type="protein sequence ID" value="ABD12519.1"/>
    <property type="molecule type" value="Genomic_DNA"/>
</dbReference>
<reference evidence="2 3" key="1">
    <citation type="journal article" date="2007" name="Genome Res.">
        <title>Genome characteristics of facultatively symbiotic Frankia sp. strains reflect host range and host plant biogeography.</title>
        <authorList>
            <person name="Normand P."/>
            <person name="Lapierre P."/>
            <person name="Tisa L.S."/>
            <person name="Gogarten J.P."/>
            <person name="Alloisio N."/>
            <person name="Bagnarol E."/>
            <person name="Bassi C.A."/>
            <person name="Berry A.M."/>
            <person name="Bickhart D.M."/>
            <person name="Choisne N."/>
            <person name="Couloux A."/>
            <person name="Cournoyer B."/>
            <person name="Cruveiller S."/>
            <person name="Daubin V."/>
            <person name="Demange N."/>
            <person name="Francino M.P."/>
            <person name="Goltsman E."/>
            <person name="Huang Y."/>
            <person name="Kopp O.R."/>
            <person name="Labarre L."/>
            <person name="Lapidus A."/>
            <person name="Lavire C."/>
            <person name="Marechal J."/>
            <person name="Martinez M."/>
            <person name="Mastronunzio J.E."/>
            <person name="Mullin B.C."/>
            <person name="Niemann J."/>
            <person name="Pujic P."/>
            <person name="Rawnsley T."/>
            <person name="Rouy Z."/>
            <person name="Schenowitz C."/>
            <person name="Sellstedt A."/>
            <person name="Tavares F."/>
            <person name="Tomkins J.P."/>
            <person name="Vallenet D."/>
            <person name="Valverde C."/>
            <person name="Wall L.G."/>
            <person name="Wang Y."/>
            <person name="Medigue C."/>
            <person name="Benson D.R."/>
        </authorList>
    </citation>
    <scope>NUCLEOTIDE SEQUENCE [LARGE SCALE GENOMIC DNA]</scope>
    <source>
        <strain evidence="3">DSM 45818 / CECT 9043 / CcI3</strain>
    </source>
</reference>